<dbReference type="Proteomes" id="UP001221413">
    <property type="component" value="Unassembled WGS sequence"/>
</dbReference>
<feature type="domain" description="Something about silencing protein 4" evidence="4">
    <location>
        <begin position="575"/>
        <end position="673"/>
    </location>
</feature>
<evidence type="ECO:0000313" key="5">
    <source>
        <dbReference type="EMBL" id="KAJ6262737.1"/>
    </source>
</evidence>
<sequence>MAILIRFRGAAPLSGNSHREHSLGGEDEESEAGVDVDIDVDENESSSDTTTSPSAVGNSEGNIAASVVALHDELPAVAVAVGGLLSYSFSSSFSFFLFFSLFFSIVFLIALPIVFSHPPSSPPRDDTSATCPFFTTARNNAQAVVLIDCFCRHGRETLQRAAKKAKTATATAASTTKKTRRSAGSPGVQVASRRGAESPGVQVALRRSSRRTKEPLRAEDPGDRRVGEESAEGGRRGQKRKASEMAVAQASSVNPQVGAEALPAKRVTRAETRKQQEEVEGDGGMVMRSGKRRLGGAEGEHHDSSSGLTLTHRTVSSSSKRKSPFLDVPEHVLKRPASRRSVRSSYDGGDGVSDIDGYEQDEAEAEEEEEEEADGAMFGGAEEGERGLAAAARRKRPSHHHHDGGRAEEAKKQKLHPLLREGPDNPGFPWWHDDQWIKQERELASKRPRNLQAFRSRTRTHSLHAPLPLAMSKKQQGRKLTSTEGLLKPDTPLTIADDDDIASEEEAEPSAAPPVAKDPPRKLRSAARSTQPAAEHAQSAAPAAEAEAKKERPSKRLRLERYEHPPEFRGSLDKDPWTDERFLEFHRPKRDQEKAEHVKEVTREGKNFTRYMGLLSSLEEAGGGQWKQILGVDLAESSQEEDTLARKKERLVEELRAAKRRYPAYKAEREKVEQGDDAWSYAAWLKKNDRKPLDIKGLKIEREDWEEQMGRKRD</sequence>
<feature type="compositionally biased region" description="Basic and acidic residues" evidence="2">
    <location>
        <begin position="431"/>
        <end position="445"/>
    </location>
</feature>
<feature type="transmembrane region" description="Helical" evidence="3">
    <location>
        <begin position="95"/>
        <end position="115"/>
    </location>
</feature>
<accession>A0AAD6J5Z9</accession>
<evidence type="ECO:0000256" key="3">
    <source>
        <dbReference type="SAM" id="Phobius"/>
    </source>
</evidence>
<feature type="compositionally biased region" description="Polar residues" evidence="2">
    <location>
        <begin position="305"/>
        <end position="318"/>
    </location>
</feature>
<feature type="compositionally biased region" description="Acidic residues" evidence="2">
    <location>
        <begin position="356"/>
        <end position="374"/>
    </location>
</feature>
<feature type="compositionally biased region" description="Basic and acidic residues" evidence="2">
    <location>
        <begin position="557"/>
        <end position="575"/>
    </location>
</feature>
<organism evidence="5 6">
    <name type="scientific">Drechslerella dactyloides</name>
    <name type="common">Nematode-trapping fungus</name>
    <name type="synonym">Arthrobotrys dactyloides</name>
    <dbReference type="NCBI Taxonomy" id="74499"/>
    <lineage>
        <taxon>Eukaryota</taxon>
        <taxon>Fungi</taxon>
        <taxon>Dikarya</taxon>
        <taxon>Ascomycota</taxon>
        <taxon>Pezizomycotina</taxon>
        <taxon>Orbiliomycetes</taxon>
        <taxon>Orbiliales</taxon>
        <taxon>Orbiliaceae</taxon>
        <taxon>Drechslerella</taxon>
    </lineage>
</organism>
<feature type="coiled-coil region" evidence="1">
    <location>
        <begin position="634"/>
        <end position="668"/>
    </location>
</feature>
<dbReference type="Pfam" id="PF15460">
    <property type="entry name" value="SAS4"/>
    <property type="match status" value="1"/>
</dbReference>
<evidence type="ECO:0000256" key="1">
    <source>
        <dbReference type="SAM" id="Coils"/>
    </source>
</evidence>
<keyword evidence="3" id="KW-0812">Transmembrane</keyword>
<comment type="caution">
    <text evidence="5">The sequence shown here is derived from an EMBL/GenBank/DDBJ whole genome shotgun (WGS) entry which is preliminary data.</text>
</comment>
<keyword evidence="1" id="KW-0175">Coiled coil</keyword>
<keyword evidence="3" id="KW-1133">Transmembrane helix</keyword>
<dbReference type="InterPro" id="IPR029184">
    <property type="entry name" value="Sas4_dom"/>
</dbReference>
<feature type="compositionally biased region" description="Basic and acidic residues" evidence="2">
    <location>
        <begin position="211"/>
        <end position="235"/>
    </location>
</feature>
<name>A0AAD6J5Z9_DREDA</name>
<feature type="compositionally biased region" description="Basic residues" evidence="2">
    <location>
        <begin position="392"/>
        <end position="403"/>
    </location>
</feature>
<feature type="compositionally biased region" description="Low complexity" evidence="2">
    <location>
        <begin position="531"/>
        <end position="545"/>
    </location>
</feature>
<evidence type="ECO:0000259" key="4">
    <source>
        <dbReference type="Pfam" id="PF15460"/>
    </source>
</evidence>
<feature type="region of interest" description="Disordered" evidence="2">
    <location>
        <begin position="162"/>
        <end position="575"/>
    </location>
</feature>
<feature type="compositionally biased region" description="Low complexity" evidence="2">
    <location>
        <begin position="167"/>
        <end position="176"/>
    </location>
</feature>
<keyword evidence="3" id="KW-0472">Membrane</keyword>
<protein>
    <recommendedName>
        <fullName evidence="4">Something about silencing protein 4 domain-containing protein</fullName>
    </recommendedName>
</protein>
<dbReference type="EMBL" id="JAQGDS010000002">
    <property type="protein sequence ID" value="KAJ6262737.1"/>
    <property type="molecule type" value="Genomic_DNA"/>
</dbReference>
<reference evidence="5" key="1">
    <citation type="submission" date="2023-01" db="EMBL/GenBank/DDBJ databases">
        <title>The chitinases involved in constricting ring structure development in the nematode-trapping fungus Drechslerella dactyloides.</title>
        <authorList>
            <person name="Wang R."/>
            <person name="Zhang L."/>
            <person name="Tang P."/>
            <person name="Li S."/>
            <person name="Liang L."/>
        </authorList>
    </citation>
    <scope>NUCLEOTIDE SEQUENCE</scope>
    <source>
        <strain evidence="5">YMF1.00031</strain>
    </source>
</reference>
<proteinExistence type="predicted"/>
<gene>
    <name evidence="5" type="ORF">Dda_1294</name>
</gene>
<evidence type="ECO:0000313" key="6">
    <source>
        <dbReference type="Proteomes" id="UP001221413"/>
    </source>
</evidence>
<feature type="compositionally biased region" description="Basic and acidic residues" evidence="2">
    <location>
        <begin position="404"/>
        <end position="423"/>
    </location>
</feature>
<evidence type="ECO:0000256" key="2">
    <source>
        <dbReference type="SAM" id="MobiDB-lite"/>
    </source>
</evidence>
<keyword evidence="6" id="KW-1185">Reference proteome</keyword>
<feature type="compositionally biased region" description="Basic and acidic residues" evidence="2">
    <location>
        <begin position="268"/>
        <end position="277"/>
    </location>
</feature>
<dbReference type="AlphaFoldDB" id="A0AAD6J5Z9"/>
<feature type="compositionally biased region" description="Acidic residues" evidence="2">
    <location>
        <begin position="496"/>
        <end position="508"/>
    </location>
</feature>